<sequence length="404" mass="44314">MSTVGLERILWTPVTEADREEVRASLQKVLSSPQFSSSKRYPALLKYLVEKTLEGQADQLKERTIGVEVFGRPADYDTNTDTAVRYSAGEVRKRLALYYHAREADPIHIGLSTRSYVPEFQRLEATESGVAQASPAPVDDRAFAGLIAELRSAEKWKRTALASISLLCLLILGAGFLWVRGVLHRDALAGFWRPVLETKQPALICPGGVVFSAVSPSGTKVADQSIPDPFLSFGSTLAVGRVAVVLNGHAGQYRIESAATTTLAQISEGPVIFIGAYNNQWAQRFLMPLRFHFQAKPDQAILDNANPGRIWRRDPSKPFDQKPDYAIVARFREASTANTIVVIAGLQRFGTDAASQFAVNPGLLAQLDRRLGPDWIHKNIEVVLKVDVVDGRIGAPQIEDAAII</sequence>
<keyword evidence="1" id="KW-0472">Membrane</keyword>
<proteinExistence type="predicted"/>
<reference evidence="2 3" key="1">
    <citation type="submission" date="2019-08" db="EMBL/GenBank/DDBJ databases">
        <title>Complete genome sequence of Terriglobus albidus strain ORNL.</title>
        <authorList>
            <person name="Podar M."/>
        </authorList>
    </citation>
    <scope>NUCLEOTIDE SEQUENCE [LARGE SCALE GENOMIC DNA]</scope>
    <source>
        <strain evidence="2 3">ORNL</strain>
    </source>
</reference>
<evidence type="ECO:0000313" key="2">
    <source>
        <dbReference type="EMBL" id="QEE31189.1"/>
    </source>
</evidence>
<dbReference type="Proteomes" id="UP000321820">
    <property type="component" value="Chromosome"/>
</dbReference>
<keyword evidence="1" id="KW-0812">Transmembrane</keyword>
<feature type="transmembrane region" description="Helical" evidence="1">
    <location>
        <begin position="160"/>
        <end position="179"/>
    </location>
</feature>
<gene>
    <name evidence="2" type="ORF">FTW19_05495</name>
</gene>
<name>A0A5B9EH81_9BACT</name>
<keyword evidence="3" id="KW-1185">Reference proteome</keyword>
<evidence type="ECO:0000256" key="1">
    <source>
        <dbReference type="SAM" id="Phobius"/>
    </source>
</evidence>
<dbReference type="KEGG" id="talb:FTW19_05495"/>
<evidence type="ECO:0000313" key="3">
    <source>
        <dbReference type="Proteomes" id="UP000321820"/>
    </source>
</evidence>
<keyword evidence="1" id="KW-1133">Transmembrane helix</keyword>
<dbReference type="EMBL" id="CP042806">
    <property type="protein sequence ID" value="QEE31189.1"/>
    <property type="molecule type" value="Genomic_DNA"/>
</dbReference>
<protein>
    <submittedName>
        <fullName evidence="2">Uncharacterized protein</fullName>
    </submittedName>
</protein>
<dbReference type="OrthoDB" id="115074at2"/>
<dbReference type="AlphaFoldDB" id="A0A5B9EH81"/>
<organism evidence="2 3">
    <name type="scientific">Terriglobus albidus</name>
    <dbReference type="NCBI Taxonomy" id="1592106"/>
    <lineage>
        <taxon>Bacteria</taxon>
        <taxon>Pseudomonadati</taxon>
        <taxon>Acidobacteriota</taxon>
        <taxon>Terriglobia</taxon>
        <taxon>Terriglobales</taxon>
        <taxon>Acidobacteriaceae</taxon>
        <taxon>Terriglobus</taxon>
    </lineage>
</organism>
<accession>A0A5B9EH81</accession>